<keyword evidence="2" id="KW-0808">Transferase</keyword>
<comment type="caution">
    <text evidence="2">The sequence shown here is derived from an EMBL/GenBank/DDBJ whole genome shotgun (WGS) entry which is preliminary data.</text>
</comment>
<dbReference type="PANTHER" id="PTHR48228:SF4">
    <property type="entry name" value="BLR3030 PROTEIN"/>
    <property type="match status" value="1"/>
</dbReference>
<dbReference type="Pfam" id="PF02515">
    <property type="entry name" value="CoA_transf_3"/>
    <property type="match status" value="1"/>
</dbReference>
<organism evidence="2 3">
    <name type="scientific">Microbacterium profundi</name>
    <dbReference type="NCBI Taxonomy" id="450380"/>
    <lineage>
        <taxon>Bacteria</taxon>
        <taxon>Bacillati</taxon>
        <taxon>Actinomycetota</taxon>
        <taxon>Actinomycetes</taxon>
        <taxon>Micrococcales</taxon>
        <taxon>Microbacteriaceae</taxon>
        <taxon>Microbacterium</taxon>
    </lineage>
</organism>
<keyword evidence="3" id="KW-1185">Reference proteome</keyword>
<dbReference type="InterPro" id="IPR003673">
    <property type="entry name" value="CoA-Trfase_fam_III"/>
</dbReference>
<dbReference type="SUPFAM" id="SSF89796">
    <property type="entry name" value="CoA-transferase family III (CaiB/BaiF)"/>
    <property type="match status" value="2"/>
</dbReference>
<accession>A0ABV3LL50</accession>
<dbReference type="EMBL" id="JBFBMH010000040">
    <property type="protein sequence ID" value="MEW1976644.1"/>
    <property type="molecule type" value="Genomic_DNA"/>
</dbReference>
<feature type="region of interest" description="Disordered" evidence="1">
    <location>
        <begin position="393"/>
        <end position="415"/>
    </location>
</feature>
<dbReference type="InterPro" id="IPR023606">
    <property type="entry name" value="CoA-Trfase_III_dom_1_sf"/>
</dbReference>
<protein>
    <submittedName>
        <fullName evidence="2">CoA transferase</fullName>
    </submittedName>
</protein>
<sequence length="415" mass="44472">MNASSPLPSRLATADLALASVSSVMSAADMSGKVDPDRIAIAFRSDRLLRVDGEAPSVWSPFSGFWRGGDGWLRTHGNYPHHARALCRGLGMPADTGADELRSLFGAASVQESVDRIVAAGGLAVAVRRENPDHDAVLRERPLVEVTRIGGGEPSKPQASRDRAAPLRGIRVLDLTRVIAGPVCTRTLALLGADVLRIDPPNLPEPEWQHFDTGHGKRSTLLDARSPQMPALLSKADVVVLGYRPAALERLGLSPAVLAELHPGLIIAQLSAWGLDHPDRAGFDSLVQAESGIAMIESPDGERPGALPAQALDHSAGYLLAAAICETLARREREGGTWHISTSLRRVAAELLGMPRRDEPQPEREIDPAIHSQQFTISGRSVATAAPALPGFSFEAPHAWGGDRPRWRSPRTARE</sequence>
<dbReference type="GO" id="GO:0016740">
    <property type="term" value="F:transferase activity"/>
    <property type="evidence" value="ECO:0007669"/>
    <property type="project" value="UniProtKB-KW"/>
</dbReference>
<evidence type="ECO:0000256" key="1">
    <source>
        <dbReference type="SAM" id="MobiDB-lite"/>
    </source>
</evidence>
<feature type="compositionally biased region" description="Basic and acidic residues" evidence="1">
    <location>
        <begin position="401"/>
        <end position="415"/>
    </location>
</feature>
<dbReference type="Gene3D" id="3.40.50.10540">
    <property type="entry name" value="Crotonobetainyl-coa:carnitine coa-transferase, domain 1"/>
    <property type="match status" value="1"/>
</dbReference>
<dbReference type="Proteomes" id="UP001553715">
    <property type="component" value="Unassembled WGS sequence"/>
</dbReference>
<evidence type="ECO:0000313" key="2">
    <source>
        <dbReference type="EMBL" id="MEW1976644.1"/>
    </source>
</evidence>
<dbReference type="PANTHER" id="PTHR48228">
    <property type="entry name" value="SUCCINYL-COA--D-CITRAMALATE COA-TRANSFERASE"/>
    <property type="match status" value="1"/>
</dbReference>
<reference evidence="2 3" key="1">
    <citation type="submission" date="2024-06" db="EMBL/GenBank/DDBJ databases">
        <title>The Natural Products Discovery Center: Release of the First 8490 Sequenced Strains for Exploring Actinobacteria Biosynthetic Diversity.</title>
        <authorList>
            <person name="Kalkreuter E."/>
            <person name="Kautsar S.A."/>
            <person name="Yang D."/>
            <person name="Bader C.D."/>
            <person name="Teijaro C.N."/>
            <person name="Fluegel L."/>
            <person name="Davis C.M."/>
            <person name="Simpson J.R."/>
            <person name="Lauterbach L."/>
            <person name="Steele A.D."/>
            <person name="Gui C."/>
            <person name="Meng S."/>
            <person name="Li G."/>
            <person name="Viehrig K."/>
            <person name="Ye F."/>
            <person name="Su P."/>
            <person name="Kiefer A.F."/>
            <person name="Nichols A."/>
            <person name="Cepeda A.J."/>
            <person name="Yan W."/>
            <person name="Fan B."/>
            <person name="Jiang Y."/>
            <person name="Adhikari A."/>
            <person name="Zheng C.-J."/>
            <person name="Schuster L."/>
            <person name="Cowan T.M."/>
            <person name="Smanski M.J."/>
            <person name="Chevrette M.G."/>
            <person name="De Carvalho L.P.S."/>
            <person name="Shen B."/>
        </authorList>
    </citation>
    <scope>NUCLEOTIDE SEQUENCE [LARGE SCALE GENOMIC DNA]</scope>
    <source>
        <strain evidence="2 3">NPDC077434</strain>
    </source>
</reference>
<proteinExistence type="predicted"/>
<name>A0ABV3LL50_9MICO</name>
<gene>
    <name evidence="2" type="ORF">AB0301_16440</name>
</gene>
<dbReference type="RefSeq" id="WP_234001201.1">
    <property type="nucleotide sequence ID" value="NZ_JAJVKR010000008.1"/>
</dbReference>
<evidence type="ECO:0000313" key="3">
    <source>
        <dbReference type="Proteomes" id="UP001553715"/>
    </source>
</evidence>
<dbReference type="InterPro" id="IPR050509">
    <property type="entry name" value="CoA-transferase_III"/>
</dbReference>